<dbReference type="Pfam" id="PF12833">
    <property type="entry name" value="HTH_18"/>
    <property type="match status" value="1"/>
</dbReference>
<name>A0A543CUH1_9ACTN</name>
<dbReference type="PRINTS" id="PR00032">
    <property type="entry name" value="HTHARAC"/>
</dbReference>
<dbReference type="InterPro" id="IPR032783">
    <property type="entry name" value="AraC_lig"/>
</dbReference>
<evidence type="ECO:0000313" key="6">
    <source>
        <dbReference type="Proteomes" id="UP000316096"/>
    </source>
</evidence>
<dbReference type="Gene3D" id="1.10.10.60">
    <property type="entry name" value="Homeodomain-like"/>
    <property type="match status" value="2"/>
</dbReference>
<dbReference type="EMBL" id="VFOZ01000001">
    <property type="protein sequence ID" value="TQM00727.1"/>
    <property type="molecule type" value="Genomic_DNA"/>
</dbReference>
<keyword evidence="1" id="KW-0805">Transcription regulation</keyword>
<dbReference type="AlphaFoldDB" id="A0A543CUH1"/>
<organism evidence="5 6">
    <name type="scientific">Actinoallomurus bryophytorum</name>
    <dbReference type="NCBI Taxonomy" id="1490222"/>
    <lineage>
        <taxon>Bacteria</taxon>
        <taxon>Bacillati</taxon>
        <taxon>Actinomycetota</taxon>
        <taxon>Actinomycetes</taxon>
        <taxon>Streptosporangiales</taxon>
        <taxon>Thermomonosporaceae</taxon>
        <taxon>Actinoallomurus</taxon>
    </lineage>
</organism>
<reference evidence="5 6" key="1">
    <citation type="submission" date="2019-06" db="EMBL/GenBank/DDBJ databases">
        <title>Sequencing the genomes of 1000 actinobacteria strains.</title>
        <authorList>
            <person name="Klenk H.-P."/>
        </authorList>
    </citation>
    <scope>NUCLEOTIDE SEQUENCE [LARGE SCALE GENOMIC DNA]</scope>
    <source>
        <strain evidence="5 6">DSM 102200</strain>
    </source>
</reference>
<dbReference type="Gene3D" id="2.60.120.10">
    <property type="entry name" value="Jelly Rolls"/>
    <property type="match status" value="1"/>
</dbReference>
<keyword evidence="2" id="KW-0238">DNA-binding</keyword>
<dbReference type="InterPro" id="IPR009057">
    <property type="entry name" value="Homeodomain-like_sf"/>
</dbReference>
<accession>A0A543CUH1</accession>
<comment type="caution">
    <text evidence="5">The sequence shown here is derived from an EMBL/GenBank/DDBJ whole genome shotgun (WGS) entry which is preliminary data.</text>
</comment>
<dbReference type="SUPFAM" id="SSF51182">
    <property type="entry name" value="RmlC-like cupins"/>
    <property type="match status" value="1"/>
</dbReference>
<keyword evidence="3" id="KW-0804">Transcription</keyword>
<dbReference type="PANTHER" id="PTHR46796">
    <property type="entry name" value="HTH-TYPE TRANSCRIPTIONAL ACTIVATOR RHAS-RELATED"/>
    <property type="match status" value="1"/>
</dbReference>
<dbReference type="Proteomes" id="UP000316096">
    <property type="component" value="Unassembled WGS sequence"/>
</dbReference>
<dbReference type="PROSITE" id="PS00041">
    <property type="entry name" value="HTH_ARAC_FAMILY_1"/>
    <property type="match status" value="1"/>
</dbReference>
<evidence type="ECO:0000313" key="5">
    <source>
        <dbReference type="EMBL" id="TQM00727.1"/>
    </source>
</evidence>
<dbReference type="InterPro" id="IPR011051">
    <property type="entry name" value="RmlC_Cupin_sf"/>
</dbReference>
<feature type="domain" description="HTH araC/xylS-type" evidence="4">
    <location>
        <begin position="215"/>
        <end position="316"/>
    </location>
</feature>
<dbReference type="GO" id="GO:0043565">
    <property type="term" value="F:sequence-specific DNA binding"/>
    <property type="evidence" value="ECO:0007669"/>
    <property type="project" value="InterPro"/>
</dbReference>
<evidence type="ECO:0000256" key="1">
    <source>
        <dbReference type="ARBA" id="ARBA00023015"/>
    </source>
</evidence>
<evidence type="ECO:0000259" key="4">
    <source>
        <dbReference type="PROSITE" id="PS01124"/>
    </source>
</evidence>
<evidence type="ECO:0000256" key="2">
    <source>
        <dbReference type="ARBA" id="ARBA00023125"/>
    </source>
</evidence>
<proteinExistence type="predicted"/>
<dbReference type="RefSeq" id="WP_221640267.1">
    <property type="nucleotide sequence ID" value="NZ_VFOZ01000001.1"/>
</dbReference>
<dbReference type="InterPro" id="IPR020449">
    <property type="entry name" value="Tscrpt_reg_AraC-type_HTH"/>
</dbReference>
<dbReference type="InterPro" id="IPR018062">
    <property type="entry name" value="HTH_AraC-typ_CS"/>
</dbReference>
<dbReference type="InterPro" id="IPR050204">
    <property type="entry name" value="AraC_XylS_family_regulators"/>
</dbReference>
<dbReference type="SUPFAM" id="SSF46689">
    <property type="entry name" value="Homeodomain-like"/>
    <property type="match status" value="2"/>
</dbReference>
<dbReference type="Pfam" id="PF12852">
    <property type="entry name" value="Cupin_6"/>
    <property type="match status" value="1"/>
</dbReference>
<dbReference type="GO" id="GO:0003700">
    <property type="term" value="F:DNA-binding transcription factor activity"/>
    <property type="evidence" value="ECO:0007669"/>
    <property type="project" value="InterPro"/>
</dbReference>
<gene>
    <name evidence="5" type="ORF">FB559_6447</name>
</gene>
<sequence length="319" mass="34136">MSVQGLFVSFFGSIGSLVDLITHLIRLARLQAALDKRCLLAGTTLMDVAERGEGEAPFHVLLDGACVLELADRRIQMQAGDVVLLPRGAAHRIRTLGTGRAQAVVETPGTTFDTIHSRTGEPVIDLLCGHYTVGSGAGPMLLRSLPDPLFASFAGSEETDDARMLAAIMRREAQNDGPGTTAVLSSLCNALLAMVLRRSNRRLTEAALWTAVDDERIRAAIDAVFGDPGDDWSIAHLARVAGMSRATFVRRFSRGTGMTVGAFLTNIRLMYAADLLTDTDLTVAVVAAKVGYGSESAFGRAFRQATGSTPARFRRSTAR</sequence>
<protein>
    <submittedName>
        <fullName evidence="5">AraC family transcriptional regulator</fullName>
    </submittedName>
</protein>
<dbReference type="InterPro" id="IPR014710">
    <property type="entry name" value="RmlC-like_jellyroll"/>
</dbReference>
<keyword evidence="6" id="KW-1185">Reference proteome</keyword>
<dbReference type="SMART" id="SM00342">
    <property type="entry name" value="HTH_ARAC"/>
    <property type="match status" value="1"/>
</dbReference>
<dbReference type="PANTHER" id="PTHR46796:SF7">
    <property type="entry name" value="ARAC FAMILY TRANSCRIPTIONAL REGULATOR"/>
    <property type="match status" value="1"/>
</dbReference>
<evidence type="ECO:0000256" key="3">
    <source>
        <dbReference type="ARBA" id="ARBA00023163"/>
    </source>
</evidence>
<dbReference type="PROSITE" id="PS01124">
    <property type="entry name" value="HTH_ARAC_FAMILY_2"/>
    <property type="match status" value="1"/>
</dbReference>
<dbReference type="InterPro" id="IPR018060">
    <property type="entry name" value="HTH_AraC"/>
</dbReference>